<evidence type="ECO:0000313" key="2">
    <source>
        <dbReference type="Proteomes" id="UP000199544"/>
    </source>
</evidence>
<dbReference type="AlphaFoldDB" id="A0A1G9WML5"/>
<proteinExistence type="predicted"/>
<reference evidence="2" key="1">
    <citation type="submission" date="2016-10" db="EMBL/GenBank/DDBJ databases">
        <authorList>
            <person name="Varghese N."/>
            <person name="Submissions S."/>
        </authorList>
    </citation>
    <scope>NUCLEOTIDE SEQUENCE [LARGE SCALE GENOMIC DNA]</scope>
    <source>
        <strain evidence="2">CGMCC 1.6854</strain>
    </source>
</reference>
<gene>
    <name evidence="1" type="ORF">SAMN04488137_2263</name>
</gene>
<organism evidence="1 2">
    <name type="scientific">Fictibacillus solisalsi</name>
    <dbReference type="NCBI Taxonomy" id="459525"/>
    <lineage>
        <taxon>Bacteria</taxon>
        <taxon>Bacillati</taxon>
        <taxon>Bacillota</taxon>
        <taxon>Bacilli</taxon>
        <taxon>Bacillales</taxon>
        <taxon>Fictibacillaceae</taxon>
        <taxon>Fictibacillus</taxon>
    </lineage>
</organism>
<evidence type="ECO:0000313" key="1">
    <source>
        <dbReference type="EMBL" id="SDM85597.1"/>
    </source>
</evidence>
<dbReference type="STRING" id="459525.SAMN04488137_2263"/>
<keyword evidence="2" id="KW-1185">Reference proteome</keyword>
<sequence length="50" mass="5577">MKPQQPSVISAEKVLSPASSVMNLGDKKNDNLMVFKSLLLKKAFFIFSFT</sequence>
<dbReference type="Proteomes" id="UP000199544">
    <property type="component" value="Unassembled WGS sequence"/>
</dbReference>
<name>A0A1G9WML5_9BACL</name>
<dbReference type="EMBL" id="FNHW01000001">
    <property type="protein sequence ID" value="SDM85597.1"/>
    <property type="molecule type" value="Genomic_DNA"/>
</dbReference>
<accession>A0A1G9WML5</accession>
<protein>
    <submittedName>
        <fullName evidence="1">Uncharacterized protein</fullName>
    </submittedName>
</protein>